<dbReference type="EMBL" id="CAJVRM010000012">
    <property type="protein sequence ID" value="CAG8971165.1"/>
    <property type="molecule type" value="Genomic_DNA"/>
</dbReference>
<dbReference type="Proteomes" id="UP000701801">
    <property type="component" value="Unassembled WGS sequence"/>
</dbReference>
<comment type="caution">
    <text evidence="2">The sequence shown here is derived from an EMBL/GenBank/DDBJ whole genome shotgun (WGS) entry which is preliminary data.</text>
</comment>
<reference evidence="2" key="1">
    <citation type="submission" date="2021-07" db="EMBL/GenBank/DDBJ databases">
        <authorList>
            <person name="Durling M."/>
        </authorList>
    </citation>
    <scope>NUCLEOTIDE SEQUENCE</scope>
</reference>
<name>A0A9N9L9R4_9HELO</name>
<feature type="region of interest" description="Disordered" evidence="1">
    <location>
        <begin position="148"/>
        <end position="224"/>
    </location>
</feature>
<organism evidence="2 3">
    <name type="scientific">Hymenoscyphus albidus</name>
    <dbReference type="NCBI Taxonomy" id="595503"/>
    <lineage>
        <taxon>Eukaryota</taxon>
        <taxon>Fungi</taxon>
        <taxon>Dikarya</taxon>
        <taxon>Ascomycota</taxon>
        <taxon>Pezizomycotina</taxon>
        <taxon>Leotiomycetes</taxon>
        <taxon>Helotiales</taxon>
        <taxon>Helotiaceae</taxon>
        <taxon>Hymenoscyphus</taxon>
    </lineage>
</organism>
<feature type="compositionally biased region" description="Basic and acidic residues" evidence="1">
    <location>
        <begin position="172"/>
        <end position="194"/>
    </location>
</feature>
<protein>
    <submittedName>
        <fullName evidence="2">Uncharacterized protein</fullName>
    </submittedName>
</protein>
<evidence type="ECO:0000313" key="2">
    <source>
        <dbReference type="EMBL" id="CAG8971165.1"/>
    </source>
</evidence>
<dbReference type="OrthoDB" id="341259at2759"/>
<feature type="compositionally biased region" description="Basic and acidic residues" evidence="1">
    <location>
        <begin position="202"/>
        <end position="223"/>
    </location>
</feature>
<feature type="region of interest" description="Disordered" evidence="1">
    <location>
        <begin position="104"/>
        <end position="124"/>
    </location>
</feature>
<gene>
    <name evidence="2" type="ORF">HYALB_00010140</name>
</gene>
<dbReference type="AlphaFoldDB" id="A0A9N9L9R4"/>
<evidence type="ECO:0000313" key="3">
    <source>
        <dbReference type="Proteomes" id="UP000701801"/>
    </source>
</evidence>
<proteinExistence type="predicted"/>
<keyword evidence="3" id="KW-1185">Reference proteome</keyword>
<evidence type="ECO:0000256" key="1">
    <source>
        <dbReference type="SAM" id="MobiDB-lite"/>
    </source>
</evidence>
<feature type="compositionally biased region" description="Polar residues" evidence="1">
    <location>
        <begin position="153"/>
        <end position="168"/>
    </location>
</feature>
<accession>A0A9N9L9R4</accession>
<sequence>MDEIRLYKQSISWKYYYRLLRPLEDLMTRFAFESRFSAMKYTEMHDFVDLNSREHKGKPQCRFMYPALMPEFKLRIELTMHHKFESNAFHSGEGANIPRLRAEAKENKRKEKPRSKPPVALETADPSRILVERINQVTTDSIHIKFDKEKETSQFSTQSGVPEQNPMSASKPETKIVKSISHTDKRIPPDEKNSQKSAELQRSMEDKADDKMDDKTKSAEKKTISHLQGSKLLLSIRSHRTHSTNHIPFLSFQTVKSHRALRQSIRLAGVVETFKRVAPSVLNEEKEAEIRTQARYHILQQEIYEGLILLHEYGIVEKMREPVENSWLHSLKELHRKRRSSVSGSPGGLEWLERFLDAIEIVLRREDDSSTDHYLRKQESLMEYYIKPNDEEGLHASRTLDQHYYSAIADTSRRDVDQVARRYQARRVAERSQETSKARMKSLSLHDRVMKIRETQNFLEKHMKKNKTPLHGSRVNDDIGWEDDPGAKIAMVDQLWLWIVDDAKARRY</sequence>